<dbReference type="Gene3D" id="1.25.10.10">
    <property type="entry name" value="Leucine-rich Repeat Variant"/>
    <property type="match status" value="1"/>
</dbReference>
<evidence type="ECO:0000256" key="1">
    <source>
        <dbReference type="ARBA" id="ARBA00022737"/>
    </source>
</evidence>
<sequence>MNPEYATDPTHASTDTSPDALYPIAVLMDELKAEDVVLRLNAIRRLSTIALALGPERARDELIPFLEDSVDDDDEVLVALAEELGGLVDCTGGGEHAHNLLTPLEGLATQEETIVREKAVISLNRIASTFTTPLQAEEHLLPLVRRLTEGEWFTARTSACGLYTSAYSQITDETIRTELVRAYSGLCTDETPMVRRAAATNLADLVPHVDKEVAISSLLPLFDRLTTDSQDSVRLLTIPVLIALSNLLGSEGTSQYLLQALRSLCSDSSWRVRFMIAERFVALATAAGPDIVQSDLVAVYASLLRDNEAEVRVAACSQIPGFGKLVGSQVTLERLLPNLQDLVSDTAQHVRSALAGQVPGLSPVLGKEATIEHLLPLFLRLLRDDSPDVRLAIISKMDQVNEVIGVELLAQSLLPAIVELAEDKQWRVRLAIIEYIPLLSRQLGVEFFNAQLRGLCLAWLSDPVYSIREAATLNLRKLTEIFGSDWAAEKILPEVLEGTGYLRRMTTVLALATLVPVLSPQTIESHVLPAVHGLVNDPIPNIRFNVAKCLEALVPVVKGDQVLQGPVADKLRPMLGQLEQDSDADVRFYATRALHII</sequence>
<keyword evidence="1" id="KW-0677">Repeat</keyword>
<feature type="repeat" description="HEAT" evidence="3">
    <location>
        <begin position="571"/>
        <end position="597"/>
    </location>
</feature>
<feature type="repeat" description="HEAT" evidence="3">
    <location>
        <begin position="374"/>
        <end position="412"/>
    </location>
</feature>
<protein>
    <submittedName>
        <fullName evidence="5">Phospho protein phosphatase A</fullName>
    </submittedName>
</protein>
<evidence type="ECO:0000313" key="5">
    <source>
        <dbReference type="EMBL" id="RKP14170.1"/>
    </source>
</evidence>
<dbReference type="PANTHER" id="PTHR10648">
    <property type="entry name" value="SERINE/THREONINE-PROTEIN PHOSPHATASE PP2A 65 KDA REGULATORY SUBUNIT"/>
    <property type="match status" value="1"/>
</dbReference>
<accession>A0A4P9Y874</accession>
<evidence type="ECO:0000256" key="3">
    <source>
        <dbReference type="PROSITE-ProRule" id="PRU00103"/>
    </source>
</evidence>
<feature type="repeat" description="HEAT" evidence="3">
    <location>
        <begin position="257"/>
        <end position="295"/>
    </location>
</feature>
<feature type="repeat" description="HEAT" evidence="3">
    <location>
        <begin position="218"/>
        <end position="256"/>
    </location>
</feature>
<comment type="similarity">
    <text evidence="2">Belongs to the phosphatase 2A regulatory subunit A family.</text>
</comment>
<evidence type="ECO:0000259" key="4">
    <source>
        <dbReference type="Pfam" id="PF22646"/>
    </source>
</evidence>
<dbReference type="SUPFAM" id="SSF48371">
    <property type="entry name" value="ARM repeat"/>
    <property type="match status" value="1"/>
</dbReference>
<feature type="domain" description="Phosphatase PP2A regulatory subunit A/Splicing factor 3B subunit 1-like HEAT repeat" evidence="4">
    <location>
        <begin position="289"/>
        <end position="366"/>
    </location>
</feature>
<dbReference type="GO" id="GO:0005829">
    <property type="term" value="C:cytosol"/>
    <property type="evidence" value="ECO:0007669"/>
    <property type="project" value="TreeGrafter"/>
</dbReference>
<feature type="repeat" description="HEAT" evidence="3">
    <location>
        <begin position="527"/>
        <end position="564"/>
    </location>
</feature>
<dbReference type="InterPro" id="IPR054573">
    <property type="entry name" value="PP2A/SF3B1-like_HEAT"/>
</dbReference>
<organism evidence="5 6">
    <name type="scientific">Piptocephalis cylindrospora</name>
    <dbReference type="NCBI Taxonomy" id="1907219"/>
    <lineage>
        <taxon>Eukaryota</taxon>
        <taxon>Fungi</taxon>
        <taxon>Fungi incertae sedis</taxon>
        <taxon>Zoopagomycota</taxon>
        <taxon>Zoopagomycotina</taxon>
        <taxon>Zoopagomycetes</taxon>
        <taxon>Zoopagales</taxon>
        <taxon>Piptocephalidaceae</taxon>
        <taxon>Piptocephalis</taxon>
    </lineage>
</organism>
<dbReference type="GO" id="GO:0005634">
    <property type="term" value="C:nucleus"/>
    <property type="evidence" value="ECO:0007669"/>
    <property type="project" value="TreeGrafter"/>
</dbReference>
<dbReference type="FunFam" id="1.25.10.10:FF:000062">
    <property type="entry name" value="Serine/threonine-protein phosphatase 2A regulatory subunit A alpha isoform"/>
    <property type="match status" value="1"/>
</dbReference>
<dbReference type="InterPro" id="IPR016024">
    <property type="entry name" value="ARM-type_fold"/>
</dbReference>
<dbReference type="PROSITE" id="PS50077">
    <property type="entry name" value="HEAT_REPEAT"/>
    <property type="match status" value="9"/>
</dbReference>
<reference evidence="6" key="1">
    <citation type="journal article" date="2018" name="Nat. Microbiol.">
        <title>Leveraging single-cell genomics to expand the fungal tree of life.</title>
        <authorList>
            <person name="Ahrendt S.R."/>
            <person name="Quandt C.A."/>
            <person name="Ciobanu D."/>
            <person name="Clum A."/>
            <person name="Salamov A."/>
            <person name="Andreopoulos B."/>
            <person name="Cheng J.F."/>
            <person name="Woyke T."/>
            <person name="Pelin A."/>
            <person name="Henrissat B."/>
            <person name="Reynolds N.K."/>
            <person name="Benny G.L."/>
            <person name="Smith M.E."/>
            <person name="James T.Y."/>
            <person name="Grigoriev I.V."/>
        </authorList>
    </citation>
    <scope>NUCLEOTIDE SEQUENCE [LARGE SCALE GENOMIC DNA]</scope>
</reference>
<feature type="repeat" description="HEAT" evidence="3">
    <location>
        <begin position="335"/>
        <end position="373"/>
    </location>
</feature>
<keyword evidence="6" id="KW-1185">Reference proteome</keyword>
<dbReference type="AlphaFoldDB" id="A0A4P9Y874"/>
<dbReference type="InterPro" id="IPR011989">
    <property type="entry name" value="ARM-like"/>
</dbReference>
<feature type="repeat" description="HEAT" evidence="3">
    <location>
        <begin position="413"/>
        <end position="451"/>
    </location>
</feature>
<dbReference type="EMBL" id="KZ987874">
    <property type="protein sequence ID" value="RKP14170.1"/>
    <property type="molecule type" value="Genomic_DNA"/>
</dbReference>
<feature type="repeat" description="HEAT" evidence="3">
    <location>
        <begin position="179"/>
        <end position="217"/>
    </location>
</feature>
<dbReference type="Proteomes" id="UP000267251">
    <property type="component" value="Unassembled WGS sequence"/>
</dbReference>
<dbReference type="GO" id="GO:0019888">
    <property type="term" value="F:protein phosphatase regulator activity"/>
    <property type="evidence" value="ECO:0007669"/>
    <property type="project" value="TreeGrafter"/>
</dbReference>
<dbReference type="InterPro" id="IPR051023">
    <property type="entry name" value="PP2A_Regulatory_Subunit_A"/>
</dbReference>
<dbReference type="OrthoDB" id="340346at2759"/>
<name>A0A4P9Y874_9FUNG</name>
<proteinExistence type="inferred from homology"/>
<evidence type="ECO:0000256" key="2">
    <source>
        <dbReference type="ARBA" id="ARBA00038332"/>
    </source>
</evidence>
<dbReference type="GO" id="GO:0000159">
    <property type="term" value="C:protein phosphatase type 2A complex"/>
    <property type="evidence" value="ECO:0007669"/>
    <property type="project" value="UniProtKB-ARBA"/>
</dbReference>
<dbReference type="InterPro" id="IPR021133">
    <property type="entry name" value="HEAT_type_2"/>
</dbReference>
<dbReference type="InterPro" id="IPR000357">
    <property type="entry name" value="HEAT"/>
</dbReference>
<dbReference type="PANTHER" id="PTHR10648:SF4">
    <property type="entry name" value="PROTEIN PHOSPHATASE 2 (FORMERLY 2A), REGULATORY SUBUNIT A, BETA ISOFORM-RELATED"/>
    <property type="match status" value="1"/>
</dbReference>
<feature type="repeat" description="HEAT" evidence="3">
    <location>
        <begin position="296"/>
        <end position="334"/>
    </location>
</feature>
<gene>
    <name evidence="5" type="ORF">BJ684DRAFT_8997</name>
</gene>
<dbReference type="Pfam" id="PF22646">
    <property type="entry name" value="PPP2R1A-like_HEAT"/>
    <property type="match status" value="1"/>
</dbReference>
<dbReference type="Pfam" id="PF02985">
    <property type="entry name" value="HEAT"/>
    <property type="match status" value="2"/>
</dbReference>
<evidence type="ECO:0000313" key="6">
    <source>
        <dbReference type="Proteomes" id="UP000267251"/>
    </source>
</evidence>